<dbReference type="Gene3D" id="3.30.1360.110">
    <property type="entry name" value="Domain 2, Phosphonoacetate Hydrolase"/>
    <property type="match status" value="1"/>
</dbReference>
<dbReference type="AlphaFoldDB" id="A0A0M2JXE2"/>
<dbReference type="Gene3D" id="3.40.720.10">
    <property type="entry name" value="Alkaline Phosphatase, subunit A"/>
    <property type="match status" value="1"/>
</dbReference>
<keyword evidence="1" id="KW-0378">Hydrolase</keyword>
<dbReference type="GO" id="GO:0047400">
    <property type="term" value="F:phosphonoacetate hydrolase activity"/>
    <property type="evidence" value="ECO:0007669"/>
    <property type="project" value="InterPro"/>
</dbReference>
<sequence>MPRYETTSQEFSVKPKNFSVNERTYVLHDKPVVVICIDGSEPDYHVEAMAAGKMPWLSGILDGESSSTWAAHCAMPALTNPNNLSIATGRPPVAHGICGNYIFDTQTGEEVLMNDKKYLRAPTVFAAANEAGLDVVVVTAKDKLRRLLGAGLVEEGPSLSGDATQFVAPSRNGICFSAEKADTATVSSNGITDVLDLVGMPLPSVYSAELSEFTLAAGVAILKTRGADLMYLSLTDYIQHKNAPGSDVANDFYAMIDDYAAKLDALGAVVVITADHGMSAKTDASGTANVIYVEDEVRQILGHPTGAAPDAENGVRVILPITDPYTVHHGALGSFASIYLPNDAPVKDVVEGLRTIDGVEQVLEREEAATLYSLPADRIGDVILLSAAGTAVGRYEAWHDLSGLDAPLRSHGALGELQIPFIVNRALPRPTPLDEPFGDTAYVHNYDAFWIATTLVANVAKHGRDRASAARVS</sequence>
<protein>
    <submittedName>
        <fullName evidence="1">Phosphonoacetate hydrolase</fullName>
    </submittedName>
</protein>
<dbReference type="PANTHER" id="PTHR10151">
    <property type="entry name" value="ECTONUCLEOTIDE PYROPHOSPHATASE/PHOSPHODIESTERASE"/>
    <property type="match status" value="1"/>
</dbReference>
<dbReference type="PATRIC" id="fig|1807.13.peg.4038"/>
<name>A0A0M2JXE2_9MYCO</name>
<dbReference type="InterPro" id="IPR012710">
    <property type="entry name" value="Phosphonoacetate_hydro"/>
</dbReference>
<dbReference type="InterPro" id="IPR017850">
    <property type="entry name" value="Alkaline_phosphatase_core_sf"/>
</dbReference>
<dbReference type="EMBL" id="LAUZ02000052">
    <property type="protein sequence ID" value="KKF01285.1"/>
    <property type="molecule type" value="Genomic_DNA"/>
</dbReference>
<accession>A0A0M2JXE2</accession>
<reference evidence="1 2" key="1">
    <citation type="journal article" date="2015" name="Genome Announc.">
        <title>Draft Genome Sequence of Mycobacterium obuense Strain UC1, Isolated from Patient Sputum.</title>
        <authorList>
            <person name="Greninger A.L."/>
            <person name="Cunningham G."/>
            <person name="Hsu E.D."/>
            <person name="Yu J.M."/>
            <person name="Chiu C.Y."/>
            <person name="Miller S."/>
        </authorList>
    </citation>
    <scope>NUCLEOTIDE SEQUENCE [LARGE SCALE GENOMIC DNA]</scope>
    <source>
        <strain evidence="1 2">UC1</strain>
    </source>
</reference>
<dbReference type="NCBIfam" id="TIGR02335">
    <property type="entry name" value="hydr_PhnA"/>
    <property type="match status" value="1"/>
</dbReference>
<dbReference type="Proteomes" id="UP000034150">
    <property type="component" value="Unassembled WGS sequence"/>
</dbReference>
<keyword evidence="2" id="KW-1185">Reference proteome</keyword>
<evidence type="ECO:0000313" key="1">
    <source>
        <dbReference type="EMBL" id="KKF01285.1"/>
    </source>
</evidence>
<comment type="caution">
    <text evidence="1">The sequence shown here is derived from an EMBL/GenBank/DDBJ whole genome shotgun (WGS) entry which is preliminary data.</text>
</comment>
<dbReference type="SUPFAM" id="SSF53649">
    <property type="entry name" value="Alkaline phosphatase-like"/>
    <property type="match status" value="1"/>
</dbReference>
<evidence type="ECO:0000313" key="2">
    <source>
        <dbReference type="Proteomes" id="UP000034150"/>
    </source>
</evidence>
<organism evidence="1 2">
    <name type="scientific">Mycolicibacterium obuense</name>
    <dbReference type="NCBI Taxonomy" id="1807"/>
    <lineage>
        <taxon>Bacteria</taxon>
        <taxon>Bacillati</taxon>
        <taxon>Actinomycetota</taxon>
        <taxon>Actinomycetes</taxon>
        <taxon>Mycobacteriales</taxon>
        <taxon>Mycobacteriaceae</taxon>
        <taxon>Mycolicibacterium</taxon>
    </lineage>
</organism>
<proteinExistence type="predicted"/>
<gene>
    <name evidence="1" type="ORF">WN67_14410</name>
</gene>
<dbReference type="PANTHER" id="PTHR10151:SF120">
    <property type="entry name" value="BIS(5'-ADENOSYL)-TRIPHOSPHATASE"/>
    <property type="match status" value="1"/>
</dbReference>
<dbReference type="InterPro" id="IPR023116">
    <property type="entry name" value="Phosphonoacetate_hydro_insert"/>
</dbReference>
<dbReference type="Pfam" id="PF01663">
    <property type="entry name" value="Phosphodiest"/>
    <property type="match status" value="1"/>
</dbReference>
<dbReference type="InterPro" id="IPR002591">
    <property type="entry name" value="Phosphodiest/P_Trfase"/>
</dbReference>